<evidence type="ECO:0000256" key="1">
    <source>
        <dbReference type="SAM" id="Phobius"/>
    </source>
</evidence>
<comment type="caution">
    <text evidence="2">The sequence shown here is derived from an EMBL/GenBank/DDBJ whole genome shotgun (WGS) entry which is preliminary data.</text>
</comment>
<feature type="non-terminal residue" evidence="2">
    <location>
        <position position="92"/>
    </location>
</feature>
<keyword evidence="1" id="KW-1133">Transmembrane helix</keyword>
<keyword evidence="1" id="KW-0812">Transmembrane</keyword>
<evidence type="ECO:0000313" key="2">
    <source>
        <dbReference type="EMBL" id="MFD0883836.1"/>
    </source>
</evidence>
<keyword evidence="1" id="KW-0472">Membrane</keyword>
<keyword evidence="2" id="KW-0418">Kinase</keyword>
<organism evidence="2 3">
    <name type="scientific">Streptosporangium algeriense</name>
    <dbReference type="NCBI Taxonomy" id="1682748"/>
    <lineage>
        <taxon>Bacteria</taxon>
        <taxon>Bacillati</taxon>
        <taxon>Actinomycetota</taxon>
        <taxon>Actinomycetes</taxon>
        <taxon>Streptosporangiales</taxon>
        <taxon>Streptosporangiaceae</taxon>
        <taxon>Streptosporangium</taxon>
    </lineage>
</organism>
<evidence type="ECO:0000313" key="3">
    <source>
        <dbReference type="Proteomes" id="UP001597024"/>
    </source>
</evidence>
<proteinExistence type="predicted"/>
<keyword evidence="3" id="KW-1185">Reference proteome</keyword>
<dbReference type="Proteomes" id="UP001597024">
    <property type="component" value="Unassembled WGS sequence"/>
</dbReference>
<name>A0ABW3DM71_9ACTN</name>
<feature type="transmembrane region" description="Helical" evidence="1">
    <location>
        <begin position="37"/>
        <end position="58"/>
    </location>
</feature>
<protein>
    <submittedName>
        <fullName evidence="2">Two-component sensor histidine kinase</fullName>
    </submittedName>
</protein>
<dbReference type="EMBL" id="JBHTHX010000079">
    <property type="protein sequence ID" value="MFD0883836.1"/>
    <property type="molecule type" value="Genomic_DNA"/>
</dbReference>
<sequence>MIPELLEIVAVTAGLGLPVALAGLGVMRLLRERSIGVMLAVVAVVTVVATVGGVAAVTLKMIIPGGSRDIVLSVVAVGGLVGLGVATVLARR</sequence>
<reference evidence="3" key="1">
    <citation type="journal article" date="2019" name="Int. J. Syst. Evol. Microbiol.">
        <title>The Global Catalogue of Microorganisms (GCM) 10K type strain sequencing project: providing services to taxonomists for standard genome sequencing and annotation.</title>
        <authorList>
            <consortium name="The Broad Institute Genomics Platform"/>
            <consortium name="The Broad Institute Genome Sequencing Center for Infectious Disease"/>
            <person name="Wu L."/>
            <person name="Ma J."/>
        </authorList>
    </citation>
    <scope>NUCLEOTIDE SEQUENCE [LARGE SCALE GENOMIC DNA]</scope>
    <source>
        <strain evidence="3">CCUG 62974</strain>
    </source>
</reference>
<keyword evidence="2" id="KW-0808">Transferase</keyword>
<gene>
    <name evidence="2" type="ORF">ACFQ08_04600</name>
</gene>
<feature type="transmembrane region" description="Helical" evidence="1">
    <location>
        <begin position="70"/>
        <end position="90"/>
    </location>
</feature>
<feature type="transmembrane region" description="Helical" evidence="1">
    <location>
        <begin position="6"/>
        <end position="30"/>
    </location>
</feature>
<accession>A0ABW3DM71</accession>
<dbReference type="GO" id="GO:0016301">
    <property type="term" value="F:kinase activity"/>
    <property type="evidence" value="ECO:0007669"/>
    <property type="project" value="UniProtKB-KW"/>
</dbReference>